<evidence type="ECO:0000313" key="2">
    <source>
        <dbReference type="EMBL" id="GBE77995.1"/>
    </source>
</evidence>
<evidence type="ECO:0000313" key="3">
    <source>
        <dbReference type="Proteomes" id="UP000287166"/>
    </source>
</evidence>
<dbReference type="GO" id="GO:0005829">
    <property type="term" value="C:cytosol"/>
    <property type="evidence" value="ECO:0007669"/>
    <property type="project" value="TreeGrafter"/>
</dbReference>
<dbReference type="STRING" id="139825.A0A401G753"/>
<dbReference type="RefSeq" id="XP_027608908.1">
    <property type="nucleotide sequence ID" value="XM_027753107.1"/>
</dbReference>
<keyword evidence="3" id="KW-1185">Reference proteome</keyword>
<dbReference type="Pfam" id="PF03358">
    <property type="entry name" value="FMN_red"/>
    <property type="match status" value="1"/>
</dbReference>
<dbReference type="GeneID" id="38774912"/>
<dbReference type="SUPFAM" id="SSF52218">
    <property type="entry name" value="Flavoproteins"/>
    <property type="match status" value="1"/>
</dbReference>
<dbReference type="OrthoDB" id="68575at2759"/>
<organism evidence="2 3">
    <name type="scientific">Sparassis crispa</name>
    <dbReference type="NCBI Taxonomy" id="139825"/>
    <lineage>
        <taxon>Eukaryota</taxon>
        <taxon>Fungi</taxon>
        <taxon>Dikarya</taxon>
        <taxon>Basidiomycota</taxon>
        <taxon>Agaricomycotina</taxon>
        <taxon>Agaricomycetes</taxon>
        <taxon>Polyporales</taxon>
        <taxon>Sparassidaceae</taxon>
        <taxon>Sparassis</taxon>
    </lineage>
</organism>
<dbReference type="GO" id="GO:0010181">
    <property type="term" value="F:FMN binding"/>
    <property type="evidence" value="ECO:0007669"/>
    <property type="project" value="TreeGrafter"/>
</dbReference>
<evidence type="ECO:0000259" key="1">
    <source>
        <dbReference type="Pfam" id="PF03358"/>
    </source>
</evidence>
<gene>
    <name evidence="2" type="ORF">SCP_0108770</name>
</gene>
<dbReference type="Proteomes" id="UP000287166">
    <property type="component" value="Unassembled WGS sequence"/>
</dbReference>
<dbReference type="InParanoid" id="A0A401G753"/>
<dbReference type="InterPro" id="IPR005025">
    <property type="entry name" value="FMN_Rdtase-like_dom"/>
</dbReference>
<dbReference type="PANTHER" id="PTHR30543">
    <property type="entry name" value="CHROMATE REDUCTASE"/>
    <property type="match status" value="1"/>
</dbReference>
<protein>
    <submittedName>
        <fullName evidence="2">NAD(P)H-dependent FMN reductase LOT6</fullName>
    </submittedName>
</protein>
<name>A0A401G753_9APHY</name>
<dbReference type="EMBL" id="BFAD01000001">
    <property type="protein sequence ID" value="GBE77995.1"/>
    <property type="molecule type" value="Genomic_DNA"/>
</dbReference>
<dbReference type="GO" id="GO:0016491">
    <property type="term" value="F:oxidoreductase activity"/>
    <property type="evidence" value="ECO:0007669"/>
    <property type="project" value="InterPro"/>
</dbReference>
<dbReference type="PANTHER" id="PTHR30543:SF21">
    <property type="entry name" value="NAD(P)H-DEPENDENT FMN REDUCTASE LOT6"/>
    <property type="match status" value="1"/>
</dbReference>
<dbReference type="FunCoup" id="A0A401G753">
    <property type="interactions" value="241"/>
</dbReference>
<proteinExistence type="predicted"/>
<dbReference type="InterPro" id="IPR050712">
    <property type="entry name" value="NAD(P)H-dep_reductase"/>
</dbReference>
<sequence length="212" mass="23197">MSKIALILGSSRTPSNGRGIASWLTSVLKSRFNNSPTPNADMEKKVNNLYRVCFVDPTVSPLPLGPIVDGSYMPSDIHNPDKYPSPAVQQWSTFVSSCAGFVVLSPQYNWGYPGELKNVFDHLYWEWRGKPVMLVTYGGHGGNKSATLLREVLGGGLKMKVLSKSVEITLPSAYIKGEEWVTGAHVPEFIAKHESSVGEALEEMLQLLSAKA</sequence>
<comment type="caution">
    <text evidence="2">The sequence shown here is derived from an EMBL/GenBank/DDBJ whole genome shotgun (WGS) entry which is preliminary data.</text>
</comment>
<feature type="domain" description="NADPH-dependent FMN reductase-like" evidence="1">
    <location>
        <begin position="3"/>
        <end position="165"/>
    </location>
</feature>
<accession>A0A401G753</accession>
<reference evidence="2 3" key="1">
    <citation type="journal article" date="2018" name="Sci. Rep.">
        <title>Genome sequence of the cauliflower mushroom Sparassis crispa (Hanabiratake) and its association with beneficial usage.</title>
        <authorList>
            <person name="Kiyama R."/>
            <person name="Furutani Y."/>
            <person name="Kawaguchi K."/>
            <person name="Nakanishi T."/>
        </authorList>
    </citation>
    <scope>NUCLEOTIDE SEQUENCE [LARGE SCALE GENOMIC DNA]</scope>
</reference>
<dbReference type="Gene3D" id="3.40.50.360">
    <property type="match status" value="1"/>
</dbReference>
<dbReference type="InterPro" id="IPR029039">
    <property type="entry name" value="Flavoprotein-like_sf"/>
</dbReference>
<dbReference type="AlphaFoldDB" id="A0A401G753"/>